<dbReference type="InterPro" id="IPR011701">
    <property type="entry name" value="MFS"/>
</dbReference>
<keyword evidence="4" id="KW-1185">Reference proteome</keyword>
<dbReference type="PANTHER" id="PTHR11360:SF306">
    <property type="entry name" value="RE01051P"/>
    <property type="match status" value="1"/>
</dbReference>
<feature type="region of interest" description="Disordered" evidence="1">
    <location>
        <begin position="404"/>
        <end position="447"/>
    </location>
</feature>
<feature type="transmembrane region" description="Helical" evidence="2">
    <location>
        <begin position="152"/>
        <end position="170"/>
    </location>
</feature>
<proteinExistence type="predicted"/>
<feature type="transmembrane region" description="Helical" evidence="2">
    <location>
        <begin position="534"/>
        <end position="554"/>
    </location>
</feature>
<feature type="transmembrane region" description="Helical" evidence="2">
    <location>
        <begin position="273"/>
        <end position="292"/>
    </location>
</feature>
<feature type="transmembrane region" description="Helical" evidence="2">
    <location>
        <begin position="589"/>
        <end position="615"/>
    </location>
</feature>
<dbReference type="PANTHER" id="PTHR11360">
    <property type="entry name" value="MONOCARBOXYLATE TRANSPORTER"/>
    <property type="match status" value="1"/>
</dbReference>
<dbReference type="Gene3D" id="1.20.1250.20">
    <property type="entry name" value="MFS general substrate transporter like domains"/>
    <property type="match status" value="2"/>
</dbReference>
<organism evidence="3 4">
    <name type="scientific">Petrolisthes cinctipes</name>
    <name type="common">Flat porcelain crab</name>
    <dbReference type="NCBI Taxonomy" id="88211"/>
    <lineage>
        <taxon>Eukaryota</taxon>
        <taxon>Metazoa</taxon>
        <taxon>Ecdysozoa</taxon>
        <taxon>Arthropoda</taxon>
        <taxon>Crustacea</taxon>
        <taxon>Multicrustacea</taxon>
        <taxon>Malacostraca</taxon>
        <taxon>Eumalacostraca</taxon>
        <taxon>Eucarida</taxon>
        <taxon>Decapoda</taxon>
        <taxon>Pleocyemata</taxon>
        <taxon>Anomura</taxon>
        <taxon>Galatheoidea</taxon>
        <taxon>Porcellanidae</taxon>
        <taxon>Petrolisthes</taxon>
    </lineage>
</organism>
<feature type="region of interest" description="Disordered" evidence="1">
    <location>
        <begin position="70"/>
        <end position="101"/>
    </location>
</feature>
<dbReference type="SUPFAM" id="SSF103473">
    <property type="entry name" value="MFS general substrate transporter"/>
    <property type="match status" value="1"/>
</dbReference>
<feature type="transmembrane region" description="Helical" evidence="2">
    <location>
        <begin position="621"/>
        <end position="646"/>
    </location>
</feature>
<feature type="transmembrane region" description="Helical" evidence="2">
    <location>
        <begin position="240"/>
        <end position="261"/>
    </location>
</feature>
<dbReference type="GO" id="GO:0008028">
    <property type="term" value="F:monocarboxylic acid transmembrane transporter activity"/>
    <property type="evidence" value="ECO:0007669"/>
    <property type="project" value="TreeGrafter"/>
</dbReference>
<dbReference type="Proteomes" id="UP001286313">
    <property type="component" value="Unassembled WGS sequence"/>
</dbReference>
<dbReference type="EMBL" id="JAWQEG010000870">
    <property type="protein sequence ID" value="KAK3884600.1"/>
    <property type="molecule type" value="Genomic_DNA"/>
</dbReference>
<gene>
    <name evidence="3" type="ORF">Pcinc_011156</name>
</gene>
<feature type="region of interest" description="Disordered" evidence="1">
    <location>
        <begin position="1"/>
        <end position="23"/>
    </location>
</feature>
<accession>A0AAE1G3H3</accession>
<feature type="compositionally biased region" description="Basic residues" evidence="1">
    <location>
        <begin position="310"/>
        <end position="323"/>
    </location>
</feature>
<evidence type="ECO:0000256" key="1">
    <source>
        <dbReference type="SAM" id="MobiDB-lite"/>
    </source>
</evidence>
<feature type="transmembrane region" description="Helical" evidence="2">
    <location>
        <begin position="214"/>
        <end position="233"/>
    </location>
</feature>
<feature type="region of interest" description="Disordered" evidence="1">
    <location>
        <begin position="298"/>
        <end position="323"/>
    </location>
</feature>
<keyword evidence="2" id="KW-1133">Transmembrane helix</keyword>
<name>A0AAE1G3H3_PETCI</name>
<feature type="transmembrane region" description="Helical" evidence="2">
    <location>
        <begin position="182"/>
        <end position="208"/>
    </location>
</feature>
<evidence type="ECO:0000313" key="4">
    <source>
        <dbReference type="Proteomes" id="UP001286313"/>
    </source>
</evidence>
<protein>
    <submittedName>
        <fullName evidence="3">Uncharacterized protein</fullName>
    </submittedName>
</protein>
<comment type="caution">
    <text evidence="3">The sequence shown here is derived from an EMBL/GenBank/DDBJ whole genome shotgun (WGS) entry which is preliminary data.</text>
</comment>
<evidence type="ECO:0000256" key="2">
    <source>
        <dbReference type="SAM" id="Phobius"/>
    </source>
</evidence>
<dbReference type="AlphaFoldDB" id="A0AAE1G3H3"/>
<evidence type="ECO:0000313" key="3">
    <source>
        <dbReference type="EMBL" id="KAK3884600.1"/>
    </source>
</evidence>
<dbReference type="InterPro" id="IPR050327">
    <property type="entry name" value="Proton-linked_MCT"/>
</dbReference>
<feature type="transmembrane region" description="Helical" evidence="2">
    <location>
        <begin position="560"/>
        <end position="582"/>
    </location>
</feature>
<feature type="transmembrane region" description="Helical" evidence="2">
    <location>
        <begin position="468"/>
        <end position="493"/>
    </location>
</feature>
<sequence length="688" mass="76776">MHPDDYISTHLHHSSSTTPTHQEATKNLIRMTHTPKPLRVSSCWGNKEAYIVTAEGVGEGEEEEEEHMETVVQKEEEMKRGSENIQTTAPMKTDQKEDQNEEDEYEYVAPDGGWGWVIVCATFTLIFFGSSVLLNFGIMFSSFLLHSSSTTVSLIINLGMFISGVTSYLMGSLVEEFGWRRVTVVSSFLFGFGYVISAFATSGVFLIFSFSVLSVSQTLNLWNIALLVIPYYFTRLRTVANSITFTGAALSQMVIPLLSSYLEEEYGFRGSTLILGGLSLNCCVSGLVLHPVQWHTRKRKKGTQHQQQQQHKHQQQQQHHHRGYVSSVMRENDESNEKGMYPLLTTTTMKRKEKPRVDETSALYCPENVTNVTSSYHTTLDTKMKQDKNYSSLDDNELSHIESLNKPYINKNNNNNNKSRSNSTTTTTTSSVKETDTTKTSSPRTKSRLKRIMSTGVQNLRHLRSPMVVVIVCSFSMFLITVINIMTLAPYAMRVDGFTAQEASFCISVFGGCNLAARVLSSLFVFCPAVTSRVWFVLGSSICGLSIVAFSLVRSLMLKAVMFAISGLGYGLALPLFNLIIVEELGLPMLLITLSITSIGNAVFAIVVGTLIGVMRDVSGSYVASLCFCACCVLLSSLLCLLLPVFRSLEESRQTHRQYQHQPLEQYMKQNEQQKSSVKQNGQQSSVK</sequence>
<dbReference type="Pfam" id="PF07690">
    <property type="entry name" value="MFS_1"/>
    <property type="match status" value="1"/>
</dbReference>
<feature type="compositionally biased region" description="Low complexity" evidence="1">
    <location>
        <begin position="410"/>
        <end position="444"/>
    </location>
</feature>
<feature type="transmembrane region" description="Helical" evidence="2">
    <location>
        <begin position="114"/>
        <end position="140"/>
    </location>
</feature>
<keyword evidence="2" id="KW-0812">Transmembrane</keyword>
<dbReference type="InterPro" id="IPR036259">
    <property type="entry name" value="MFS_trans_sf"/>
</dbReference>
<feature type="compositionally biased region" description="Basic and acidic residues" evidence="1">
    <location>
        <begin position="70"/>
        <end position="82"/>
    </location>
</feature>
<keyword evidence="2" id="KW-0472">Membrane</keyword>
<reference evidence="3" key="1">
    <citation type="submission" date="2023-10" db="EMBL/GenBank/DDBJ databases">
        <title>Genome assemblies of two species of porcelain crab, Petrolisthes cinctipes and Petrolisthes manimaculis (Anomura: Porcellanidae).</title>
        <authorList>
            <person name="Angst P."/>
        </authorList>
    </citation>
    <scope>NUCLEOTIDE SEQUENCE</scope>
    <source>
        <strain evidence="3">PB745_01</strain>
        <tissue evidence="3">Gill</tissue>
    </source>
</reference>
<feature type="transmembrane region" description="Helical" evidence="2">
    <location>
        <begin position="505"/>
        <end position="527"/>
    </location>
</feature>